<dbReference type="PANTHER" id="PTHR43877:SF2">
    <property type="entry name" value="AMINOALKYLPHOSPHONATE N-ACETYLTRANSFERASE-RELATED"/>
    <property type="match status" value="1"/>
</dbReference>
<dbReference type="InterPro" id="IPR016181">
    <property type="entry name" value="Acyl_CoA_acyltransferase"/>
</dbReference>
<dbReference type="Gene3D" id="3.40.630.30">
    <property type="match status" value="1"/>
</dbReference>
<evidence type="ECO:0000256" key="1">
    <source>
        <dbReference type="ARBA" id="ARBA00022679"/>
    </source>
</evidence>
<evidence type="ECO:0000256" key="2">
    <source>
        <dbReference type="ARBA" id="ARBA00023315"/>
    </source>
</evidence>
<proteinExistence type="predicted"/>
<keyword evidence="5" id="KW-1185">Reference proteome</keyword>
<dbReference type="RefSeq" id="WP_344131100.1">
    <property type="nucleotide sequence ID" value="NZ_BAAARA010000008.1"/>
</dbReference>
<keyword evidence="1" id="KW-0808">Transferase</keyword>
<protein>
    <submittedName>
        <fullName evidence="4">GNAT family N-acetyltransferase</fullName>
    </submittedName>
</protein>
<dbReference type="PANTHER" id="PTHR43877">
    <property type="entry name" value="AMINOALKYLPHOSPHONATE N-ACETYLTRANSFERASE-RELATED-RELATED"/>
    <property type="match status" value="1"/>
</dbReference>
<organism evidence="4 5">
    <name type="scientific">Saccharopolyspora halophila</name>
    <dbReference type="NCBI Taxonomy" id="405551"/>
    <lineage>
        <taxon>Bacteria</taxon>
        <taxon>Bacillati</taxon>
        <taxon>Actinomycetota</taxon>
        <taxon>Actinomycetes</taxon>
        <taxon>Pseudonocardiales</taxon>
        <taxon>Pseudonocardiaceae</taxon>
        <taxon>Saccharopolyspora</taxon>
    </lineage>
</organism>
<reference evidence="5" key="1">
    <citation type="journal article" date="2019" name="Int. J. Syst. Evol. Microbiol.">
        <title>The Global Catalogue of Microorganisms (GCM) 10K type strain sequencing project: providing services to taxonomists for standard genome sequencing and annotation.</title>
        <authorList>
            <consortium name="The Broad Institute Genomics Platform"/>
            <consortium name="The Broad Institute Genome Sequencing Center for Infectious Disease"/>
            <person name="Wu L."/>
            <person name="Ma J."/>
        </authorList>
    </citation>
    <scope>NUCLEOTIDE SEQUENCE [LARGE SCALE GENOMIC DNA]</scope>
    <source>
        <strain evidence="5">JCM 16221</strain>
    </source>
</reference>
<sequence>MTEQNFTIDSEPYESSEAQNVLAEYVAELEQRFPGGFDTARAAPPAKDAFIPPNGVFLLVRAGGRALGCGAVRRRESGIAEIRRMWISPALRGRGVGKALLAALEEHARELGCTEVRLDTASELTEARALYAKAGYREVPAYNDNSYAAHWFAKTLG</sequence>
<comment type="caution">
    <text evidence="4">The sequence shown here is derived from an EMBL/GenBank/DDBJ whole genome shotgun (WGS) entry which is preliminary data.</text>
</comment>
<evidence type="ECO:0000313" key="5">
    <source>
        <dbReference type="Proteomes" id="UP001501218"/>
    </source>
</evidence>
<gene>
    <name evidence="4" type="ORF">GCM10009854_26900</name>
</gene>
<dbReference type="EMBL" id="BAAARA010000008">
    <property type="protein sequence ID" value="GAA2348234.1"/>
    <property type="molecule type" value="Genomic_DNA"/>
</dbReference>
<dbReference type="Proteomes" id="UP001501218">
    <property type="component" value="Unassembled WGS sequence"/>
</dbReference>
<dbReference type="SUPFAM" id="SSF55729">
    <property type="entry name" value="Acyl-CoA N-acyltransferases (Nat)"/>
    <property type="match status" value="1"/>
</dbReference>
<dbReference type="PROSITE" id="PS51186">
    <property type="entry name" value="GNAT"/>
    <property type="match status" value="1"/>
</dbReference>
<accession>A0ABP5T9V3</accession>
<evidence type="ECO:0000313" key="4">
    <source>
        <dbReference type="EMBL" id="GAA2348234.1"/>
    </source>
</evidence>
<keyword evidence="2" id="KW-0012">Acyltransferase</keyword>
<dbReference type="InterPro" id="IPR050832">
    <property type="entry name" value="Bact_Acetyltransf"/>
</dbReference>
<feature type="domain" description="N-acetyltransferase" evidence="3">
    <location>
        <begin position="8"/>
        <end position="157"/>
    </location>
</feature>
<evidence type="ECO:0000259" key="3">
    <source>
        <dbReference type="PROSITE" id="PS51186"/>
    </source>
</evidence>
<dbReference type="Pfam" id="PF00583">
    <property type="entry name" value="Acetyltransf_1"/>
    <property type="match status" value="1"/>
</dbReference>
<dbReference type="CDD" id="cd04301">
    <property type="entry name" value="NAT_SF"/>
    <property type="match status" value="1"/>
</dbReference>
<dbReference type="InterPro" id="IPR000182">
    <property type="entry name" value="GNAT_dom"/>
</dbReference>
<name>A0ABP5T9V3_9PSEU</name>